<dbReference type="STRING" id="1545044.SAMN05444276_1011165"/>
<dbReference type="Proteomes" id="UP000182944">
    <property type="component" value="Unassembled WGS sequence"/>
</dbReference>
<protein>
    <submittedName>
        <fullName evidence="3">Uncharacterized protein</fullName>
    </submittedName>
</protein>
<evidence type="ECO:0000313" key="3">
    <source>
        <dbReference type="EMBL" id="SDW50567.1"/>
    </source>
</evidence>
<organism evidence="3 4">
    <name type="scientific">Paracoccus sanguinis</name>
    <dbReference type="NCBI Taxonomy" id="1545044"/>
    <lineage>
        <taxon>Bacteria</taxon>
        <taxon>Pseudomonadati</taxon>
        <taxon>Pseudomonadota</taxon>
        <taxon>Alphaproteobacteria</taxon>
        <taxon>Rhodobacterales</taxon>
        <taxon>Paracoccaceae</taxon>
        <taxon>Paracoccus</taxon>
    </lineage>
</organism>
<keyword evidence="2" id="KW-0472">Membrane</keyword>
<feature type="transmembrane region" description="Helical" evidence="2">
    <location>
        <begin position="60"/>
        <end position="86"/>
    </location>
</feature>
<feature type="compositionally biased region" description="Basic and acidic residues" evidence="1">
    <location>
        <begin position="141"/>
        <end position="150"/>
    </location>
</feature>
<accession>A0A1H2U3I8</accession>
<name>A0A1H2U3I8_9RHOB</name>
<gene>
    <name evidence="3" type="ORF">SAMN05444276_1011165</name>
</gene>
<feature type="region of interest" description="Disordered" evidence="1">
    <location>
        <begin position="109"/>
        <end position="158"/>
    </location>
</feature>
<evidence type="ECO:0000256" key="2">
    <source>
        <dbReference type="SAM" id="Phobius"/>
    </source>
</evidence>
<keyword evidence="2" id="KW-1133">Transmembrane helix</keyword>
<keyword evidence="4" id="KW-1185">Reference proteome</keyword>
<keyword evidence="2" id="KW-0812">Transmembrane</keyword>
<feature type="transmembrane region" description="Helical" evidence="2">
    <location>
        <begin position="27"/>
        <end position="48"/>
    </location>
</feature>
<dbReference type="AlphaFoldDB" id="A0A1H2U3I8"/>
<evidence type="ECO:0000313" key="4">
    <source>
        <dbReference type="Proteomes" id="UP000182944"/>
    </source>
</evidence>
<feature type="compositionally biased region" description="Low complexity" evidence="1">
    <location>
        <begin position="117"/>
        <end position="140"/>
    </location>
</feature>
<reference evidence="4" key="1">
    <citation type="submission" date="2016-10" db="EMBL/GenBank/DDBJ databases">
        <authorList>
            <person name="Varghese N."/>
            <person name="Submissions S."/>
        </authorList>
    </citation>
    <scope>NUCLEOTIDE SEQUENCE [LARGE SCALE GENOMIC DNA]</scope>
    <source>
        <strain evidence="4">DSM 29303</strain>
    </source>
</reference>
<dbReference type="RefSeq" id="WP_081969123.1">
    <property type="nucleotide sequence ID" value="NZ_FNNA01000001.1"/>
</dbReference>
<proteinExistence type="predicted"/>
<evidence type="ECO:0000256" key="1">
    <source>
        <dbReference type="SAM" id="MobiDB-lite"/>
    </source>
</evidence>
<dbReference type="EMBL" id="FNNA01000001">
    <property type="protein sequence ID" value="SDW50567.1"/>
    <property type="molecule type" value="Genomic_DNA"/>
</dbReference>
<sequence length="319" mass="33692">MNELIGRLQAELRGWRTGTGHDAGDRAVLVGAVVSALWLVLVLLFWALGPSDAPQPGGLARLAAAVAVILPLVLVWIAVGLARAIAELRAEAVLLRTRMEALRPAERAAAERDARLPEAPGRAATAALRPAPARAAAARPAEPRTNERQPDLPLDQPPPVRLAPADLVAALNFPDGPDDHAAIAALRTALGDPDTARGIRAAQDVVTLLAKHGLYMDDLAPIDADAPGWGAGWRRFLDGQRAGTQGLAGIEDADALAIATALMRSDEVFRDAAHHFLRQFDRILTRAAPGMDDRTLGAAADTRSGRAFRLLAQVTGMFG</sequence>